<name>A0A8D8Z0X6_9HEMI</name>
<dbReference type="SMART" id="SM00355">
    <property type="entry name" value="ZnF_C2H2"/>
    <property type="match status" value="2"/>
</dbReference>
<protein>
    <submittedName>
        <fullName evidence="3">Longitudinals lacking protein, isoform G</fullName>
    </submittedName>
</protein>
<dbReference type="Gene3D" id="3.30.160.60">
    <property type="entry name" value="Classic Zinc Finger"/>
    <property type="match status" value="1"/>
</dbReference>
<keyword evidence="1" id="KW-0863">Zinc-finger</keyword>
<evidence type="ECO:0000259" key="2">
    <source>
        <dbReference type="PROSITE" id="PS50157"/>
    </source>
</evidence>
<dbReference type="GO" id="GO:0008270">
    <property type="term" value="F:zinc ion binding"/>
    <property type="evidence" value="ECO:0007669"/>
    <property type="project" value="UniProtKB-KW"/>
</dbReference>
<reference evidence="3" key="1">
    <citation type="submission" date="2021-05" db="EMBL/GenBank/DDBJ databases">
        <authorList>
            <person name="Alioto T."/>
            <person name="Alioto T."/>
            <person name="Gomez Garrido J."/>
        </authorList>
    </citation>
    <scope>NUCLEOTIDE SEQUENCE</scope>
</reference>
<accession>A0A8D8Z0X6</accession>
<organism evidence="3">
    <name type="scientific">Cacopsylla melanoneura</name>
    <dbReference type="NCBI Taxonomy" id="428564"/>
    <lineage>
        <taxon>Eukaryota</taxon>
        <taxon>Metazoa</taxon>
        <taxon>Ecdysozoa</taxon>
        <taxon>Arthropoda</taxon>
        <taxon>Hexapoda</taxon>
        <taxon>Insecta</taxon>
        <taxon>Pterygota</taxon>
        <taxon>Neoptera</taxon>
        <taxon>Paraneoptera</taxon>
        <taxon>Hemiptera</taxon>
        <taxon>Sternorrhyncha</taxon>
        <taxon>Psylloidea</taxon>
        <taxon>Psyllidae</taxon>
        <taxon>Psyllinae</taxon>
        <taxon>Cacopsylla</taxon>
    </lineage>
</organism>
<keyword evidence="1" id="KW-0862">Zinc</keyword>
<feature type="domain" description="C2H2-type" evidence="2">
    <location>
        <begin position="7"/>
        <end position="34"/>
    </location>
</feature>
<keyword evidence="1" id="KW-0479">Metal-binding</keyword>
<evidence type="ECO:0000313" key="3">
    <source>
        <dbReference type="EMBL" id="CAG6738580.1"/>
    </source>
</evidence>
<dbReference type="PROSITE" id="PS50157">
    <property type="entry name" value="ZINC_FINGER_C2H2_2"/>
    <property type="match status" value="1"/>
</dbReference>
<dbReference type="AlphaFoldDB" id="A0A8D8Z0X6"/>
<dbReference type="EMBL" id="HBUF01408571">
    <property type="protein sequence ID" value="CAG6738580.1"/>
    <property type="molecule type" value="Transcribed_RNA"/>
</dbReference>
<dbReference type="InterPro" id="IPR013087">
    <property type="entry name" value="Znf_C2H2_type"/>
</dbReference>
<evidence type="ECO:0000256" key="1">
    <source>
        <dbReference type="PROSITE-ProRule" id="PRU00042"/>
    </source>
</evidence>
<sequence length="103" mass="11325">MKRQFKYTCFDCGKSYKNRTACDRHRKTECGGTLACPACPFRSSDSTQLRTHIIVEHTPMPPASALMPLVEITAAPPPVVTTPQGSPGEVVKKEVKEEFAMGQ</sequence>
<proteinExistence type="predicted"/>